<accession>A0A3B8DJ48</accession>
<proteinExistence type="predicted"/>
<protein>
    <submittedName>
        <fullName evidence="1">Uncharacterized protein</fullName>
    </submittedName>
</protein>
<dbReference type="EMBL" id="MH830339">
    <property type="protein sequence ID" value="AYJ73231.1"/>
    <property type="molecule type" value="Genomic_DNA"/>
</dbReference>
<name>A0A3B8DJ48_9CAUD</name>
<gene>
    <name evidence="1" type="ORF">CPT_Stubb_115</name>
</gene>
<sequence length="85" mass="9508">MNRLCKHEGEVDVQMLAHSYEGGSAKFVPICAICGNPTNGYPIESNPLTLQELVIEFPDLIDKAVDKIKEAERELRRAELAFYGN</sequence>
<evidence type="ECO:0000313" key="2">
    <source>
        <dbReference type="Proteomes" id="UP000269143"/>
    </source>
</evidence>
<evidence type="ECO:0000313" key="1">
    <source>
        <dbReference type="EMBL" id="AYJ73231.1"/>
    </source>
</evidence>
<dbReference type="Proteomes" id="UP000269143">
    <property type="component" value="Segment"/>
</dbReference>
<keyword evidence="2" id="KW-1185">Reference proteome</keyword>
<organism evidence="1 2">
    <name type="scientific">Proteus phage Stubb</name>
    <dbReference type="NCBI Taxonomy" id="2315597"/>
    <lineage>
        <taxon>Viruses</taxon>
        <taxon>Duplodnaviria</taxon>
        <taxon>Heunggongvirae</taxon>
        <taxon>Uroviricota</taxon>
        <taxon>Caudoviricetes</taxon>
        <taxon>Demerecviridae</taxon>
        <taxon>Novosibvirus</taxon>
        <taxon>Novosibvirus stubb</taxon>
    </lineage>
</organism>
<reference evidence="2" key="1">
    <citation type="submission" date="2018-09" db="EMBL/GenBank/DDBJ databases">
        <title>Complete genome of Proteus mirabilis phage Stubb.</title>
        <authorList>
            <person name="Bourgeois T.A."/>
            <person name="Lessor L."/>
            <person name="O'Leary C.J."/>
            <person name="Liu M."/>
        </authorList>
    </citation>
    <scope>NUCLEOTIDE SEQUENCE [LARGE SCALE GENOMIC DNA]</scope>
</reference>